<organism evidence="6 7">
    <name type="scientific">Paracoccus marcusii</name>
    <dbReference type="NCBI Taxonomy" id="59779"/>
    <lineage>
        <taxon>Bacteria</taxon>
        <taxon>Pseudomonadati</taxon>
        <taxon>Pseudomonadota</taxon>
        <taxon>Alphaproteobacteria</taxon>
        <taxon>Rhodobacterales</taxon>
        <taxon>Paracoccaceae</taxon>
        <taxon>Paracoccus</taxon>
    </lineage>
</organism>
<keyword evidence="2" id="KW-0378">Hydrolase</keyword>
<feature type="compositionally biased region" description="Basic and acidic residues" evidence="4">
    <location>
        <begin position="1"/>
        <end position="10"/>
    </location>
</feature>
<keyword evidence="1" id="KW-0547">Nucleotide-binding</keyword>
<name>A0ABY7UNA7_9RHOB</name>
<dbReference type="RefSeq" id="WP_273742677.1">
    <property type="nucleotide sequence ID" value="NZ_CP117466.1"/>
</dbReference>
<dbReference type="Pfam" id="PF08706">
    <property type="entry name" value="D5_N"/>
    <property type="match status" value="1"/>
</dbReference>
<proteinExistence type="predicted"/>
<dbReference type="NCBIfam" id="TIGR01613">
    <property type="entry name" value="primase_Cterm"/>
    <property type="match status" value="1"/>
</dbReference>
<dbReference type="PANTHER" id="PTHR35372:SF2">
    <property type="entry name" value="SF3 HELICASE DOMAIN-CONTAINING PROTEIN"/>
    <property type="match status" value="1"/>
</dbReference>
<dbReference type="PANTHER" id="PTHR35372">
    <property type="entry name" value="ATP BINDING PROTEIN-RELATED"/>
    <property type="match status" value="1"/>
</dbReference>
<dbReference type="Proteomes" id="UP001216899">
    <property type="component" value="Chromosome"/>
</dbReference>
<evidence type="ECO:0000256" key="2">
    <source>
        <dbReference type="ARBA" id="ARBA00022801"/>
    </source>
</evidence>
<dbReference type="InterPro" id="IPR014015">
    <property type="entry name" value="Helicase_SF3_DNA-vir"/>
</dbReference>
<evidence type="ECO:0000256" key="4">
    <source>
        <dbReference type="SAM" id="MobiDB-lite"/>
    </source>
</evidence>
<evidence type="ECO:0000259" key="5">
    <source>
        <dbReference type="PROSITE" id="PS51206"/>
    </source>
</evidence>
<dbReference type="InterPro" id="IPR027417">
    <property type="entry name" value="P-loop_NTPase"/>
</dbReference>
<gene>
    <name evidence="6" type="ORF">PRL19_08815</name>
</gene>
<evidence type="ECO:0000256" key="3">
    <source>
        <dbReference type="ARBA" id="ARBA00022840"/>
    </source>
</evidence>
<keyword evidence="3" id="KW-0067">ATP-binding</keyword>
<protein>
    <submittedName>
        <fullName evidence="6">Phage/plasmid primase, P4 family</fullName>
    </submittedName>
</protein>
<dbReference type="InterPro" id="IPR014818">
    <property type="entry name" value="Phage/plasmid_primase_P4_C"/>
</dbReference>
<feature type="region of interest" description="Disordered" evidence="4">
    <location>
        <begin position="1"/>
        <end position="66"/>
    </location>
</feature>
<keyword evidence="7" id="KW-1185">Reference proteome</keyword>
<reference evidence="6 7" key="1">
    <citation type="submission" date="2023-02" db="EMBL/GenBank/DDBJ databases">
        <title>Whole genome sequenc of Paracoccus marcusii MBLB0836.</title>
        <authorList>
            <person name="Seo M.-J."/>
            <person name="Cho E.-S."/>
            <person name="Hwang C.Y."/>
        </authorList>
    </citation>
    <scope>NUCLEOTIDE SEQUENCE [LARGE SCALE GENOMIC DNA]</scope>
    <source>
        <strain evidence="6 7">MBLB0836</strain>
    </source>
</reference>
<dbReference type="PROSITE" id="PS51206">
    <property type="entry name" value="SF3_HELICASE_1"/>
    <property type="match status" value="1"/>
</dbReference>
<accession>A0ABY7UNA7</accession>
<evidence type="ECO:0000256" key="1">
    <source>
        <dbReference type="ARBA" id="ARBA00022741"/>
    </source>
</evidence>
<dbReference type="InterPro" id="IPR006500">
    <property type="entry name" value="Helicase_put_C_phage/plasmid"/>
</dbReference>
<sequence length="619" mass="68842">MTDDGIEKVRAAMAAEEEVDLPEGMDLPQDAYDGDPADSYPEGYLPPPPPPDDRDGQGDGETPDPVAVAAAEPLNDIGNARRFVVHFGQDVHYVSQVGWHIWDSMRWRKDAEITKGLSPRIRTMAQQMSALIEQEIDFILPSPRDRKLLEEEFQLIKRRAEIESTAGYAADEALLGELGNIAGRLRNIETALKGHKTAIGRRITHAKNAGNSGPMTNMAAEASVMRSITVDDLDQDDLVVNTLTGTLRFYVDPTGDLGMGPKPAVKLMPHDRAHMLSKLMPVDYDPTATCPRFDDFLLQIQPNIDVRRFLQRWFGLSMSGIPVQKLAFFHGAGANGKSVLVDIVSRIMGDYSATAKIESLTGKNKKSGSDSQPDMIPLIGARSVRTSEPEEGERLQEALIKALTGGEPMMIRDLFSGMIVVQPYFKLTISGNHLPDIRGGDDGIWRRLMLVKFPIQIPEHKRIPKKDLDAILWEERAGIFNWMVQGLLDFLDGGLQEPDEVLAATEDYRKDSDPVGSFLADATTVTGYEGDFMTARELIEAFNFWMEERGETRWGGRTVSNRLKGKADNWRHPETQKTFAPGKSGVTGYRGIRLGEDFGQRMREAETNEKGNGWTSWSK</sequence>
<dbReference type="EMBL" id="CP117466">
    <property type="protein sequence ID" value="WDA11421.1"/>
    <property type="molecule type" value="Genomic_DNA"/>
</dbReference>
<dbReference type="SMART" id="SM00885">
    <property type="entry name" value="D5_N"/>
    <property type="match status" value="1"/>
</dbReference>
<dbReference type="InterPro" id="IPR051620">
    <property type="entry name" value="ORF904-like_C"/>
</dbReference>
<evidence type="ECO:0000313" key="7">
    <source>
        <dbReference type="Proteomes" id="UP001216899"/>
    </source>
</evidence>
<dbReference type="SUPFAM" id="SSF52540">
    <property type="entry name" value="P-loop containing nucleoside triphosphate hydrolases"/>
    <property type="match status" value="1"/>
</dbReference>
<dbReference type="Gene3D" id="3.40.50.300">
    <property type="entry name" value="P-loop containing nucleotide triphosphate hydrolases"/>
    <property type="match status" value="1"/>
</dbReference>
<feature type="domain" description="SF3 helicase" evidence="5">
    <location>
        <begin position="305"/>
        <end position="466"/>
    </location>
</feature>
<evidence type="ECO:0000313" key="6">
    <source>
        <dbReference type="EMBL" id="WDA11421.1"/>
    </source>
</evidence>